<dbReference type="InterPro" id="IPR019734">
    <property type="entry name" value="TPR_rpt"/>
</dbReference>
<dbReference type="Gene3D" id="3.40.50.150">
    <property type="entry name" value="Vaccinia Virus protein VP39"/>
    <property type="match status" value="1"/>
</dbReference>
<evidence type="ECO:0000256" key="4">
    <source>
        <dbReference type="ARBA" id="ARBA00022679"/>
    </source>
</evidence>
<keyword evidence="3 7" id="KW-0489">Methyltransferase</keyword>
<dbReference type="RefSeq" id="WP_054469754.1">
    <property type="nucleotide sequence ID" value="NZ_CP159837.1"/>
</dbReference>
<name>A0AAU8JGD5_9CYAN</name>
<dbReference type="Pfam" id="PF12895">
    <property type="entry name" value="ANAPC3"/>
    <property type="match status" value="1"/>
</dbReference>
<evidence type="ECO:0000313" key="7">
    <source>
        <dbReference type="EMBL" id="XCM37333.1"/>
    </source>
</evidence>
<dbReference type="Pfam" id="PF01739">
    <property type="entry name" value="CheR"/>
    <property type="match status" value="1"/>
</dbReference>
<dbReference type="InterPro" id="IPR029063">
    <property type="entry name" value="SAM-dependent_MTases_sf"/>
</dbReference>
<dbReference type="PRINTS" id="PR00996">
    <property type="entry name" value="CHERMTFRASE"/>
</dbReference>
<organism evidence="7">
    <name type="scientific">Planktothricoides raciborskii GIHE-MW2</name>
    <dbReference type="NCBI Taxonomy" id="2792601"/>
    <lineage>
        <taxon>Bacteria</taxon>
        <taxon>Bacillati</taxon>
        <taxon>Cyanobacteriota</taxon>
        <taxon>Cyanophyceae</taxon>
        <taxon>Oscillatoriophycideae</taxon>
        <taxon>Oscillatoriales</taxon>
        <taxon>Oscillatoriaceae</taxon>
        <taxon>Planktothricoides</taxon>
    </lineage>
</organism>
<dbReference type="InterPro" id="IPR050903">
    <property type="entry name" value="Bact_Chemotaxis_MeTrfase"/>
</dbReference>
<dbReference type="EC" id="2.1.1.80" evidence="2"/>
<feature type="domain" description="CheR-type methyltransferase" evidence="6">
    <location>
        <begin position="1"/>
        <end position="292"/>
    </location>
</feature>
<dbReference type="GO" id="GO:0032259">
    <property type="term" value="P:methylation"/>
    <property type="evidence" value="ECO:0007669"/>
    <property type="project" value="UniProtKB-KW"/>
</dbReference>
<keyword evidence="5" id="KW-0949">S-adenosyl-L-methionine</keyword>
<dbReference type="SUPFAM" id="SSF53335">
    <property type="entry name" value="S-adenosyl-L-methionine-dependent methyltransferases"/>
    <property type="match status" value="1"/>
</dbReference>
<evidence type="ECO:0000256" key="1">
    <source>
        <dbReference type="ARBA" id="ARBA00001541"/>
    </source>
</evidence>
<dbReference type="SMART" id="SM00138">
    <property type="entry name" value="MeTrc"/>
    <property type="match status" value="1"/>
</dbReference>
<evidence type="ECO:0000256" key="5">
    <source>
        <dbReference type="ARBA" id="ARBA00022691"/>
    </source>
</evidence>
<dbReference type="SMART" id="SM00028">
    <property type="entry name" value="TPR"/>
    <property type="match status" value="4"/>
</dbReference>
<dbReference type="PANTHER" id="PTHR24422:SF19">
    <property type="entry name" value="CHEMOTAXIS PROTEIN METHYLTRANSFERASE"/>
    <property type="match status" value="1"/>
</dbReference>
<dbReference type="Gene3D" id="1.10.155.10">
    <property type="entry name" value="Chemotaxis receptor methyltransferase CheR, N-terminal domain"/>
    <property type="match status" value="1"/>
</dbReference>
<sequence>MNQFLIEHFVKIIAHNTGLFIRPQDWHTLQRKLLVRVNALKLSSLEEYYQLLSKDTYQNRIQLQLSSPFSYPLKPAMDNGDNGLSSEMGGQKEWKELLQLLTTGESYFFRDSGQFLLLKNIILPELIAEQRKVWQQQGKDRPTLRIWSAGCSTGEEPYSLAILLTEIIPDWQFWHLHIVGTDINSDSIKKAKKGLYGSWSFRTVDEQKKNSYFIPGKSGWQIKDSIKQLVKFEYGNLVKDNFPDFSADIANIDLIVCRNVFVYFEAEAIAHVLRKFYQTLRPGGYLFTAHAELYGQQLDGFSTKVFPESVVYQRPLVSDFVDTHPGHTGELQLPHKGQIAVDLPNGRSADFSNSLSSSYLHPTHHPKAHNSRLKHHLINPKLDANMTPIASGSPHDSLSLSIVPPIAEPLELGALESEVSLSSAETSVDVKLEELNLLFKTHQYSEVIKIAKKIISVDPNNCEAYYLLAKTFANLGNYLEAEKYCHQAIKLNYNWIEPYYLMAGIAEEKGDVDTAKSILRKIIYLFPSSIDAYLQIAELYEKEGDFTRAKKMRINVIFLLEKMPINTWIGREDDQIKVEDLLKYMKKLLVD</sequence>
<dbReference type="EMBL" id="CP159837">
    <property type="protein sequence ID" value="XCM37333.1"/>
    <property type="molecule type" value="Genomic_DNA"/>
</dbReference>
<evidence type="ECO:0000256" key="2">
    <source>
        <dbReference type="ARBA" id="ARBA00012534"/>
    </source>
</evidence>
<dbReference type="InterPro" id="IPR036804">
    <property type="entry name" value="CheR_N_sf"/>
</dbReference>
<dbReference type="PANTHER" id="PTHR24422">
    <property type="entry name" value="CHEMOTAXIS PROTEIN METHYLTRANSFERASE"/>
    <property type="match status" value="1"/>
</dbReference>
<dbReference type="Pfam" id="PF13181">
    <property type="entry name" value="TPR_8"/>
    <property type="match status" value="1"/>
</dbReference>
<gene>
    <name evidence="7" type="ORF">ABWT76_000084</name>
</gene>
<dbReference type="AlphaFoldDB" id="A0AAU8JGD5"/>
<reference evidence="7" key="1">
    <citation type="submission" date="2024-07" db="EMBL/GenBank/DDBJ databases">
        <authorList>
            <person name="Kim Y.J."/>
            <person name="Jeong J.Y."/>
        </authorList>
    </citation>
    <scope>NUCLEOTIDE SEQUENCE</scope>
    <source>
        <strain evidence="7">GIHE-MW2</strain>
    </source>
</reference>
<dbReference type="InterPro" id="IPR000780">
    <property type="entry name" value="CheR_MeTrfase"/>
</dbReference>
<dbReference type="SUPFAM" id="SSF48452">
    <property type="entry name" value="TPR-like"/>
    <property type="match status" value="1"/>
</dbReference>
<dbReference type="GO" id="GO:0008983">
    <property type="term" value="F:protein-glutamate O-methyltransferase activity"/>
    <property type="evidence" value="ECO:0007669"/>
    <property type="project" value="UniProtKB-EC"/>
</dbReference>
<protein>
    <recommendedName>
        <fullName evidence="2">protein-glutamate O-methyltransferase</fullName>
        <ecNumber evidence="2">2.1.1.80</ecNumber>
    </recommendedName>
</protein>
<keyword evidence="4" id="KW-0808">Transferase</keyword>
<accession>A0AAU8JGD5</accession>
<proteinExistence type="predicted"/>
<dbReference type="InterPro" id="IPR022642">
    <property type="entry name" value="CheR_C"/>
</dbReference>
<dbReference type="PROSITE" id="PS50123">
    <property type="entry name" value="CHER"/>
    <property type="match status" value="1"/>
</dbReference>
<dbReference type="InterPro" id="IPR011990">
    <property type="entry name" value="TPR-like_helical_dom_sf"/>
</dbReference>
<evidence type="ECO:0000256" key="3">
    <source>
        <dbReference type="ARBA" id="ARBA00022603"/>
    </source>
</evidence>
<comment type="catalytic activity">
    <reaction evidence="1">
        <text>L-glutamyl-[protein] + S-adenosyl-L-methionine = [protein]-L-glutamate 5-O-methyl ester + S-adenosyl-L-homocysteine</text>
        <dbReference type="Rhea" id="RHEA:24452"/>
        <dbReference type="Rhea" id="RHEA-COMP:10208"/>
        <dbReference type="Rhea" id="RHEA-COMP:10311"/>
        <dbReference type="ChEBI" id="CHEBI:29973"/>
        <dbReference type="ChEBI" id="CHEBI:57856"/>
        <dbReference type="ChEBI" id="CHEBI:59789"/>
        <dbReference type="ChEBI" id="CHEBI:82795"/>
        <dbReference type="EC" id="2.1.1.80"/>
    </reaction>
</comment>
<dbReference type="CDD" id="cd02440">
    <property type="entry name" value="AdoMet_MTases"/>
    <property type="match status" value="1"/>
</dbReference>
<evidence type="ECO:0000259" key="6">
    <source>
        <dbReference type="PROSITE" id="PS50123"/>
    </source>
</evidence>
<dbReference type="Gene3D" id="1.25.40.10">
    <property type="entry name" value="Tetratricopeptide repeat domain"/>
    <property type="match status" value="1"/>
</dbReference>
<dbReference type="SUPFAM" id="SSF47757">
    <property type="entry name" value="Chemotaxis receptor methyltransferase CheR, N-terminal domain"/>
    <property type="match status" value="1"/>
</dbReference>